<dbReference type="InterPro" id="IPR014338">
    <property type="entry name" value="CHP02996_rpt-companion-dom"/>
</dbReference>
<dbReference type="AlphaFoldDB" id="A0A3B0YU04"/>
<protein>
    <submittedName>
        <fullName evidence="1">Uncharacterized protein</fullName>
    </submittedName>
</protein>
<reference evidence="1" key="1">
    <citation type="submission" date="2018-06" db="EMBL/GenBank/DDBJ databases">
        <authorList>
            <person name="Zhirakovskaya E."/>
        </authorList>
    </citation>
    <scope>NUCLEOTIDE SEQUENCE</scope>
</reference>
<proteinExistence type="predicted"/>
<sequence>MGVILEAIEEKFCQQVRDNSIDPEFLLVYSDWLQERGDPRGEIIALQYALQSTNNKEREVLQKRLKFLMHKQKIALDLTEKNLLEITLTWTAGAVTKLGVSRRGGVKSDILEALARSIFKTGQCRFLIAPDIYELQLKEIPQ</sequence>
<dbReference type="EMBL" id="UOFL01000036">
    <property type="protein sequence ID" value="VAW72364.1"/>
    <property type="molecule type" value="Genomic_DNA"/>
</dbReference>
<gene>
    <name evidence="1" type="ORF">MNBD_GAMMA12-1751</name>
</gene>
<evidence type="ECO:0000313" key="1">
    <source>
        <dbReference type="EMBL" id="VAW72364.1"/>
    </source>
</evidence>
<dbReference type="NCBIfam" id="TIGR02996">
    <property type="entry name" value="rpt_mate_G_obs"/>
    <property type="match status" value="1"/>
</dbReference>
<accession>A0A3B0YU04</accession>
<organism evidence="1">
    <name type="scientific">hydrothermal vent metagenome</name>
    <dbReference type="NCBI Taxonomy" id="652676"/>
    <lineage>
        <taxon>unclassified sequences</taxon>
        <taxon>metagenomes</taxon>
        <taxon>ecological metagenomes</taxon>
    </lineage>
</organism>
<name>A0A3B0YU04_9ZZZZ</name>